<sequence length="162" mass="17916">MSITALGWSSKPCSMAAVRLIVSTKADVALPAHTNNNPIPIRVLQLNPLGMPQCFASRGTIMRSYMGMTIDTVITMIRLKDPAGILKLPTNLRSKVVAWRVENELRETIIKMPVDHIGSTLRTDFSDSTCPTVHWLHGSETDPSGFERVSGVFIMQALFKHL</sequence>
<protein>
    <submittedName>
        <fullName evidence="1">Uncharacterized protein</fullName>
    </submittedName>
</protein>
<evidence type="ECO:0000313" key="2">
    <source>
        <dbReference type="Proteomes" id="UP001374535"/>
    </source>
</evidence>
<dbReference type="EMBL" id="CP144690">
    <property type="protein sequence ID" value="WVY91026.1"/>
    <property type="molecule type" value="Genomic_DNA"/>
</dbReference>
<gene>
    <name evidence="1" type="ORF">V8G54_036540</name>
</gene>
<accession>A0AAQ3MHG7</accession>
<proteinExistence type="predicted"/>
<dbReference type="Proteomes" id="UP001374535">
    <property type="component" value="Chromosome 11"/>
</dbReference>
<dbReference type="AlphaFoldDB" id="A0AAQ3MHG7"/>
<evidence type="ECO:0000313" key="1">
    <source>
        <dbReference type="EMBL" id="WVY91026.1"/>
    </source>
</evidence>
<name>A0AAQ3MHG7_VIGMU</name>
<keyword evidence="2" id="KW-1185">Reference proteome</keyword>
<organism evidence="1 2">
    <name type="scientific">Vigna mungo</name>
    <name type="common">Black gram</name>
    <name type="synonym">Phaseolus mungo</name>
    <dbReference type="NCBI Taxonomy" id="3915"/>
    <lineage>
        <taxon>Eukaryota</taxon>
        <taxon>Viridiplantae</taxon>
        <taxon>Streptophyta</taxon>
        <taxon>Embryophyta</taxon>
        <taxon>Tracheophyta</taxon>
        <taxon>Spermatophyta</taxon>
        <taxon>Magnoliopsida</taxon>
        <taxon>eudicotyledons</taxon>
        <taxon>Gunneridae</taxon>
        <taxon>Pentapetalae</taxon>
        <taxon>rosids</taxon>
        <taxon>fabids</taxon>
        <taxon>Fabales</taxon>
        <taxon>Fabaceae</taxon>
        <taxon>Papilionoideae</taxon>
        <taxon>50 kb inversion clade</taxon>
        <taxon>NPAAA clade</taxon>
        <taxon>indigoferoid/millettioid clade</taxon>
        <taxon>Phaseoleae</taxon>
        <taxon>Vigna</taxon>
    </lineage>
</organism>
<reference evidence="1 2" key="1">
    <citation type="journal article" date="2023" name="Life. Sci Alliance">
        <title>Evolutionary insights into 3D genome organization and epigenetic landscape of Vigna mungo.</title>
        <authorList>
            <person name="Junaid A."/>
            <person name="Singh B."/>
            <person name="Bhatia S."/>
        </authorList>
    </citation>
    <scope>NUCLEOTIDE SEQUENCE [LARGE SCALE GENOMIC DNA]</scope>
    <source>
        <strain evidence="1">Urdbean</strain>
    </source>
</reference>